<feature type="domain" description="Radical SAM core" evidence="9">
    <location>
        <begin position="198"/>
        <end position="421"/>
    </location>
</feature>
<evidence type="ECO:0000256" key="4">
    <source>
        <dbReference type="ARBA" id="ARBA00022691"/>
    </source>
</evidence>
<reference evidence="11" key="1">
    <citation type="submission" date="2016-06" db="EMBL/GenBank/DDBJ databases">
        <title>Complete genome sequence of Actinoalloteichus fjordicus DSM 46855 (=ADI127-17), type strain of the new species Actinoalloteichus fjordicus.</title>
        <authorList>
            <person name="Ruckert C."/>
            <person name="Nouioui I."/>
            <person name="Willmese J."/>
            <person name="van Wezel G."/>
            <person name="Klenk H.-P."/>
            <person name="Kalinowski J."/>
            <person name="Zotchev S.B."/>
        </authorList>
    </citation>
    <scope>NUCLEOTIDE SEQUENCE [LARGE SCALE GENOMIC DNA]</scope>
    <source>
        <strain evidence="11">ADI127-7</strain>
    </source>
</reference>
<dbReference type="EMBL" id="CP016076">
    <property type="protein sequence ID" value="APU15079.1"/>
    <property type="molecule type" value="Genomic_DNA"/>
</dbReference>
<dbReference type="SUPFAM" id="SSF52242">
    <property type="entry name" value="Cobalamin (vitamin B12)-binding domain"/>
    <property type="match status" value="1"/>
</dbReference>
<dbReference type="GO" id="GO:0003824">
    <property type="term" value="F:catalytic activity"/>
    <property type="evidence" value="ECO:0007669"/>
    <property type="project" value="InterPro"/>
</dbReference>
<dbReference type="InterPro" id="IPR006638">
    <property type="entry name" value="Elp3/MiaA/NifB-like_rSAM"/>
</dbReference>
<keyword evidence="2" id="KW-0489">Methyltransferase</keyword>
<dbReference type="Gene3D" id="3.80.30.20">
    <property type="entry name" value="tm_1862 like domain"/>
    <property type="match status" value="1"/>
</dbReference>
<dbReference type="GO" id="GO:0046872">
    <property type="term" value="F:metal ion binding"/>
    <property type="evidence" value="ECO:0007669"/>
    <property type="project" value="UniProtKB-KW"/>
</dbReference>
<dbReference type="PANTHER" id="PTHR43409">
    <property type="entry name" value="ANAEROBIC MAGNESIUM-PROTOPORPHYRIN IX MONOMETHYL ESTER CYCLASE-RELATED"/>
    <property type="match status" value="1"/>
</dbReference>
<evidence type="ECO:0000313" key="10">
    <source>
        <dbReference type="EMBL" id="APU15079.1"/>
    </source>
</evidence>
<dbReference type="SFLD" id="SFLDG01123">
    <property type="entry name" value="methyltransferase_(Class_B)"/>
    <property type="match status" value="1"/>
</dbReference>
<evidence type="ECO:0000259" key="9">
    <source>
        <dbReference type="PROSITE" id="PS51918"/>
    </source>
</evidence>
<dbReference type="Proteomes" id="UP000185511">
    <property type="component" value="Chromosome"/>
</dbReference>
<evidence type="ECO:0000256" key="1">
    <source>
        <dbReference type="ARBA" id="ARBA00001966"/>
    </source>
</evidence>
<sequence>MTRTLFGGDRSSGPVSAGSVRPVVLVTPPPVTHRTAEENLGLGYLAAVLREDGFEVRVLDGWLAGLTASQLASAVMSGPVPLFVGFACYRSNMDSAVTTAALVRSGMPDVPIVAGGFGPSFHTGDFLAAGFDVVVRGEGELTVVELARFYRDGTPVLDSILGISFRAGDGVVHRPARPLIADLDTVPMPARDTLGLTLARRSPVHVQTSRGCQASCTFCSIVAFERLGGGPTWRQRSISGVVDELAALAARGVEHVKVIDDSLLEPPRDLSWCSALADEIARRGVRVALRGQIRADRVDDAVLAELRRAGFWSFACGIENFSPTALRRMAKRSRVENNVAALEAFRLAGMYVQAGHILFDHATTTGELEENWAGMARFSWTISKGVFTEMYAAAGTAYTRALARTGRLEAGPAAAGTAGLGNAVYAVADPAAAAAYAALKRWQRSHARIYDQTVDPLAAPKALAPRERPEFHQLCVALREEDLRFFRSVLDLVHAGACVAETVEFTEARIVETAPFYVRATARVEHAYRRAGLVYDAEDNPFLC</sequence>
<dbReference type="GO" id="GO:0031419">
    <property type="term" value="F:cobalamin binding"/>
    <property type="evidence" value="ECO:0007669"/>
    <property type="project" value="InterPro"/>
</dbReference>
<keyword evidence="5" id="KW-0479">Metal-binding</keyword>
<evidence type="ECO:0000313" key="11">
    <source>
        <dbReference type="Proteomes" id="UP000185511"/>
    </source>
</evidence>
<dbReference type="InterPro" id="IPR034466">
    <property type="entry name" value="Methyltransferase_Class_B"/>
</dbReference>
<dbReference type="CDD" id="cd02068">
    <property type="entry name" value="radical_SAM_B12_BD"/>
    <property type="match status" value="1"/>
</dbReference>
<evidence type="ECO:0000256" key="6">
    <source>
        <dbReference type="ARBA" id="ARBA00023004"/>
    </source>
</evidence>
<dbReference type="PANTHER" id="PTHR43409:SF7">
    <property type="entry name" value="BLL1977 PROTEIN"/>
    <property type="match status" value="1"/>
</dbReference>
<keyword evidence="3" id="KW-0808">Transferase</keyword>
<dbReference type="GO" id="GO:0005829">
    <property type="term" value="C:cytosol"/>
    <property type="evidence" value="ECO:0007669"/>
    <property type="project" value="TreeGrafter"/>
</dbReference>
<evidence type="ECO:0000256" key="7">
    <source>
        <dbReference type="ARBA" id="ARBA00023014"/>
    </source>
</evidence>
<dbReference type="InterPro" id="IPR006158">
    <property type="entry name" value="Cobalamin-bd"/>
</dbReference>
<keyword evidence="11" id="KW-1185">Reference proteome</keyword>
<dbReference type="InterPro" id="IPR007197">
    <property type="entry name" value="rSAM"/>
</dbReference>
<evidence type="ECO:0000259" key="8">
    <source>
        <dbReference type="PROSITE" id="PS51332"/>
    </source>
</evidence>
<evidence type="ECO:0000256" key="2">
    <source>
        <dbReference type="ARBA" id="ARBA00022603"/>
    </source>
</evidence>
<dbReference type="SMART" id="SM00729">
    <property type="entry name" value="Elp3"/>
    <property type="match status" value="1"/>
</dbReference>
<keyword evidence="4" id="KW-0949">S-adenosyl-L-methionine</keyword>
<dbReference type="SUPFAM" id="SSF102114">
    <property type="entry name" value="Radical SAM enzymes"/>
    <property type="match status" value="1"/>
</dbReference>
<dbReference type="SFLD" id="SFLDS00029">
    <property type="entry name" value="Radical_SAM"/>
    <property type="match status" value="1"/>
</dbReference>
<dbReference type="InterPro" id="IPR058240">
    <property type="entry name" value="rSAM_sf"/>
</dbReference>
<comment type="cofactor">
    <cofactor evidence="1">
        <name>[4Fe-4S] cluster</name>
        <dbReference type="ChEBI" id="CHEBI:49883"/>
    </cofactor>
</comment>
<dbReference type="PROSITE" id="PS51332">
    <property type="entry name" value="B12_BINDING"/>
    <property type="match status" value="1"/>
</dbReference>
<keyword evidence="6" id="KW-0408">Iron</keyword>
<dbReference type="InterPro" id="IPR023404">
    <property type="entry name" value="rSAM_horseshoe"/>
</dbReference>
<dbReference type="Gene3D" id="3.40.50.280">
    <property type="entry name" value="Cobalamin-binding domain"/>
    <property type="match status" value="1"/>
</dbReference>
<dbReference type="Pfam" id="PF04055">
    <property type="entry name" value="Radical_SAM"/>
    <property type="match status" value="1"/>
</dbReference>
<dbReference type="SFLD" id="SFLDG01082">
    <property type="entry name" value="B12-binding_domain_containing"/>
    <property type="match status" value="1"/>
</dbReference>
<dbReference type="InterPro" id="IPR036724">
    <property type="entry name" value="Cobalamin-bd_sf"/>
</dbReference>
<dbReference type="InterPro" id="IPR051198">
    <property type="entry name" value="BchE-like"/>
</dbReference>
<dbReference type="KEGG" id="acad:UA74_15130"/>
<dbReference type="AlphaFoldDB" id="A0AAC9PS26"/>
<dbReference type="PROSITE" id="PS51918">
    <property type="entry name" value="RADICAL_SAM"/>
    <property type="match status" value="1"/>
</dbReference>
<evidence type="ECO:0000256" key="5">
    <source>
        <dbReference type="ARBA" id="ARBA00022723"/>
    </source>
</evidence>
<proteinExistence type="predicted"/>
<organism evidence="10 11">
    <name type="scientific">Actinoalloteichus fjordicus</name>
    <dbReference type="NCBI Taxonomy" id="1612552"/>
    <lineage>
        <taxon>Bacteria</taxon>
        <taxon>Bacillati</taxon>
        <taxon>Actinomycetota</taxon>
        <taxon>Actinomycetes</taxon>
        <taxon>Pseudonocardiales</taxon>
        <taxon>Pseudonocardiaceae</taxon>
        <taxon>Actinoalloteichus</taxon>
    </lineage>
</organism>
<feature type="domain" description="B12-binding" evidence="8">
    <location>
        <begin position="20"/>
        <end position="157"/>
    </location>
</feature>
<dbReference type="GO" id="GO:0051539">
    <property type="term" value="F:4 iron, 4 sulfur cluster binding"/>
    <property type="evidence" value="ECO:0007669"/>
    <property type="project" value="UniProtKB-KW"/>
</dbReference>
<evidence type="ECO:0000256" key="3">
    <source>
        <dbReference type="ARBA" id="ARBA00022679"/>
    </source>
</evidence>
<accession>A0AAC9PS26</accession>
<gene>
    <name evidence="10" type="ORF">UA74_15130</name>
</gene>
<name>A0AAC9PS26_9PSEU</name>
<dbReference type="Pfam" id="PF02310">
    <property type="entry name" value="B12-binding"/>
    <property type="match status" value="1"/>
</dbReference>
<protein>
    <submittedName>
        <fullName evidence="10">Radical SAM superfamily enzyme</fullName>
    </submittedName>
</protein>
<keyword evidence="7" id="KW-0411">Iron-sulfur</keyword>